<evidence type="ECO:0000256" key="1">
    <source>
        <dbReference type="PROSITE-ProRule" id="PRU00489"/>
    </source>
</evidence>
<proteinExistence type="inferred from homology"/>
<dbReference type="OrthoDB" id="61116at2759"/>
<name>A0A9P1IA79_9PELO</name>
<sequence length="349" mass="40535">MSIVEKADKFIIIDELSFFGNQMKSELFEILGTFVTDSHFAGNNRKRKLIEESNENEMKQISKLIGFSNYFKAQTEVKDNNLEARNSAKKVLETVHLRFAISCTDILEIDDDSHFSSLFCNNIMSSWIRNSSDSAKILTSDENRFLIPPNSIFHIGDITDINSYSKYHDIRFDLVIADPPWFNKSVKRKKTYQMNEDVLEDLELDQMITDDCLVGFWITNRIGLREELEEHLKKWNLEIIGEWKWLKVTRSGIPVYDFSKSKHKLPYEDIIFATTLNSKKYEHFPKTLVFSSVPMAVHSHKPPIIGILNDLGYQFERPLELFARNLLPNFTSIGFEPLLLQSDLVYNGI</sequence>
<organism evidence="2 3">
    <name type="scientific">Caenorhabditis angaria</name>
    <dbReference type="NCBI Taxonomy" id="860376"/>
    <lineage>
        <taxon>Eukaryota</taxon>
        <taxon>Metazoa</taxon>
        <taxon>Ecdysozoa</taxon>
        <taxon>Nematoda</taxon>
        <taxon>Chromadorea</taxon>
        <taxon>Rhabditida</taxon>
        <taxon>Rhabditina</taxon>
        <taxon>Rhabditomorpha</taxon>
        <taxon>Rhabditoidea</taxon>
        <taxon>Rhabditidae</taxon>
        <taxon>Peloderinae</taxon>
        <taxon>Caenorhabditis</taxon>
    </lineage>
</organism>
<dbReference type="Pfam" id="PF05063">
    <property type="entry name" value="MT-A70"/>
    <property type="match status" value="1"/>
</dbReference>
<dbReference type="PANTHER" id="PTHR12829:SF4">
    <property type="entry name" value="N(6)-ADENINE-SPECIFIC METHYLTRANSFERASE METTL4"/>
    <property type="match status" value="1"/>
</dbReference>
<gene>
    <name evidence="2" type="ORF">CAMP_LOCUS4839</name>
</gene>
<dbReference type="EMBL" id="CANHGI010000002">
    <property type="protein sequence ID" value="CAI5442202.1"/>
    <property type="molecule type" value="Genomic_DNA"/>
</dbReference>
<dbReference type="SUPFAM" id="SSF53335">
    <property type="entry name" value="S-adenosyl-L-methionine-dependent methyltransferases"/>
    <property type="match status" value="1"/>
</dbReference>
<keyword evidence="3" id="KW-1185">Reference proteome</keyword>
<accession>A0A9P1IA79</accession>
<dbReference type="GO" id="GO:0005634">
    <property type="term" value="C:nucleus"/>
    <property type="evidence" value="ECO:0007669"/>
    <property type="project" value="TreeGrafter"/>
</dbReference>
<dbReference type="PROSITE" id="PS51143">
    <property type="entry name" value="MT_A70"/>
    <property type="match status" value="1"/>
</dbReference>
<dbReference type="GO" id="GO:0032259">
    <property type="term" value="P:methylation"/>
    <property type="evidence" value="ECO:0007669"/>
    <property type="project" value="InterPro"/>
</dbReference>
<dbReference type="InterPro" id="IPR029063">
    <property type="entry name" value="SAM-dependent_MTases_sf"/>
</dbReference>
<dbReference type="PROSITE" id="PS00092">
    <property type="entry name" value="N6_MTASE"/>
    <property type="match status" value="1"/>
</dbReference>
<dbReference type="PANTHER" id="PTHR12829">
    <property type="entry name" value="N6-ADENOSINE-METHYLTRANSFERASE"/>
    <property type="match status" value="1"/>
</dbReference>
<comment type="similarity">
    <text evidence="1">Belongs to the MT-A70-like family.</text>
</comment>
<dbReference type="InterPro" id="IPR002052">
    <property type="entry name" value="DNA_methylase_N6_adenine_CS"/>
</dbReference>
<reference evidence="2" key="1">
    <citation type="submission" date="2022-11" db="EMBL/GenBank/DDBJ databases">
        <authorList>
            <person name="Kikuchi T."/>
        </authorList>
    </citation>
    <scope>NUCLEOTIDE SEQUENCE</scope>
    <source>
        <strain evidence="2">PS1010</strain>
    </source>
</reference>
<dbReference type="Proteomes" id="UP001152747">
    <property type="component" value="Unassembled WGS sequence"/>
</dbReference>
<evidence type="ECO:0000313" key="2">
    <source>
        <dbReference type="EMBL" id="CAI5442202.1"/>
    </source>
</evidence>
<dbReference type="AlphaFoldDB" id="A0A9P1IA79"/>
<dbReference type="GO" id="GO:0003676">
    <property type="term" value="F:nucleic acid binding"/>
    <property type="evidence" value="ECO:0007669"/>
    <property type="project" value="InterPro"/>
</dbReference>
<evidence type="ECO:0000313" key="3">
    <source>
        <dbReference type="Proteomes" id="UP001152747"/>
    </source>
</evidence>
<comment type="caution">
    <text evidence="2">The sequence shown here is derived from an EMBL/GenBank/DDBJ whole genome shotgun (WGS) entry which is preliminary data.</text>
</comment>
<protein>
    <submittedName>
        <fullName evidence="2">Uncharacterized protein</fullName>
    </submittedName>
</protein>
<dbReference type="InterPro" id="IPR007757">
    <property type="entry name" value="MT-A70-like"/>
</dbReference>
<dbReference type="GO" id="GO:0008168">
    <property type="term" value="F:methyltransferase activity"/>
    <property type="evidence" value="ECO:0007669"/>
    <property type="project" value="InterPro"/>
</dbReference>